<protein>
    <recommendedName>
        <fullName evidence="3">DUF1887 domain-containing protein</fullName>
    </recommendedName>
</protein>
<evidence type="ECO:0008006" key="3">
    <source>
        <dbReference type="Google" id="ProtNLM"/>
    </source>
</evidence>
<keyword evidence="2" id="KW-1185">Reference proteome</keyword>
<dbReference type="RefSeq" id="WP_078786378.1">
    <property type="nucleotide sequence ID" value="NZ_FMTO01000005.1"/>
</dbReference>
<evidence type="ECO:0000313" key="1">
    <source>
        <dbReference type="EMBL" id="SJZ49671.1"/>
    </source>
</evidence>
<dbReference type="SUPFAM" id="SSF52980">
    <property type="entry name" value="Restriction endonuclease-like"/>
    <property type="match status" value="1"/>
</dbReference>
<dbReference type="AlphaFoldDB" id="A0A1T4L544"/>
<dbReference type="InterPro" id="IPR011856">
    <property type="entry name" value="tRNA_endonuc-like_dom_sf"/>
</dbReference>
<accession>A0A1T4L544</accession>
<evidence type="ECO:0000313" key="2">
    <source>
        <dbReference type="Proteomes" id="UP000189857"/>
    </source>
</evidence>
<dbReference type="GO" id="GO:0003676">
    <property type="term" value="F:nucleic acid binding"/>
    <property type="evidence" value="ECO:0007669"/>
    <property type="project" value="InterPro"/>
</dbReference>
<dbReference type="Gene3D" id="3.40.1350.10">
    <property type="match status" value="1"/>
</dbReference>
<dbReference type="Gene3D" id="3.40.50.10770">
    <property type="entry name" value="Hypothetical protein VC1899 like domain (Restriction endonuclease-like)"/>
    <property type="match status" value="1"/>
</dbReference>
<dbReference type="Proteomes" id="UP000189857">
    <property type="component" value="Unassembled WGS sequence"/>
</dbReference>
<dbReference type="EMBL" id="FUXA01000005">
    <property type="protein sequence ID" value="SJZ49671.1"/>
    <property type="molecule type" value="Genomic_DNA"/>
</dbReference>
<proteinExistence type="predicted"/>
<sequence length="410" mass="46123">MSGTFVEFFSEEALENVMVILKYKPDRVVYVGHKSNMITKKINSLRAFVARTSPNTELKFVEVSRDNLDQIIDTLMELVEKYKDAKFELTGGGELILIAFGFVSSKIPVETLRIDPYTGTEIDFSGSTPTRSASHIQMSVADNMVLHGGSLTNLTGSYSTWKFTDDFRNDIRAIWEIAKSIKSKWNKCTANIEEVVKNFPPDETGLYTLPRSGLGEATELLFKLKNIGVVKDLYIAKRTVSFYFKNEMIRHVVTKTGNILELHVYDVATSNNSKFTDAVIGAMIDWNGDNDKKPFEEQQQQYDNSTNIDTINEIDVILMRDTIPTFISCKSGKVGSVALHELQTVTSRFGGKYALKVLVMATPCDNSSSGVSFFKQRAKDMHIWVIDDVYSMSDEALRQKLLKIQGISIN</sequence>
<gene>
    <name evidence="1" type="ORF">SAMN02745110_00665</name>
</gene>
<reference evidence="1 2" key="1">
    <citation type="submission" date="2017-02" db="EMBL/GenBank/DDBJ databases">
        <authorList>
            <person name="Peterson S.W."/>
        </authorList>
    </citation>
    <scope>NUCLEOTIDE SEQUENCE [LARGE SCALE GENOMIC DNA]</scope>
    <source>
        <strain evidence="1 2">ATCC 17233</strain>
    </source>
</reference>
<dbReference type="InterPro" id="IPR011335">
    <property type="entry name" value="Restrct_endonuc-II-like"/>
</dbReference>
<name>A0A1T4L544_9FIRM</name>
<organism evidence="1 2">
    <name type="scientific">Eubacterium ruminantium</name>
    <dbReference type="NCBI Taxonomy" id="42322"/>
    <lineage>
        <taxon>Bacteria</taxon>
        <taxon>Bacillati</taxon>
        <taxon>Bacillota</taxon>
        <taxon>Clostridia</taxon>
        <taxon>Eubacteriales</taxon>
        <taxon>Eubacteriaceae</taxon>
        <taxon>Eubacterium</taxon>
    </lineage>
</organism>